<feature type="domain" description="Tyrosine specific protein phosphatases" evidence="2">
    <location>
        <begin position="319"/>
        <end position="404"/>
    </location>
</feature>
<dbReference type="PROSITE" id="PS50056">
    <property type="entry name" value="TYR_PHOSPHATASE_2"/>
    <property type="match status" value="1"/>
</dbReference>
<protein>
    <submittedName>
        <fullName evidence="3">Tyrosine-phosphatase non-receptor type 23</fullName>
        <ecNumber evidence="3">3.1.3.16</ecNumber>
        <ecNumber evidence="3">3.1.3.41</ecNumber>
        <ecNumber evidence="3">3.1.3.48</ecNumber>
    </submittedName>
</protein>
<accession>A0A3M7R9X4</accession>
<dbReference type="Pfam" id="PF00102">
    <property type="entry name" value="Y_phosphatase"/>
    <property type="match status" value="1"/>
</dbReference>
<proteinExistence type="predicted"/>
<dbReference type="PROSITE" id="PS50055">
    <property type="entry name" value="TYR_PHOSPHATASE_PTP"/>
    <property type="match status" value="1"/>
</dbReference>
<comment type="caution">
    <text evidence="3">The sequence shown here is derived from an EMBL/GenBank/DDBJ whole genome shotgun (WGS) entry which is preliminary data.</text>
</comment>
<keyword evidence="4" id="KW-1185">Reference proteome</keyword>
<dbReference type="AlphaFoldDB" id="A0A3M7R9X4"/>
<dbReference type="InterPro" id="IPR000242">
    <property type="entry name" value="PTP_cat"/>
</dbReference>
<dbReference type="EC" id="3.1.3.48" evidence="3"/>
<dbReference type="SMART" id="SM00404">
    <property type="entry name" value="PTPc_motif"/>
    <property type="match status" value="1"/>
</dbReference>
<dbReference type="InterPro" id="IPR050348">
    <property type="entry name" value="Protein-Tyr_Phosphatase"/>
</dbReference>
<dbReference type="PRINTS" id="PR00700">
    <property type="entry name" value="PRTYPHPHTASE"/>
</dbReference>
<dbReference type="STRING" id="10195.A0A3M7R9X4"/>
<dbReference type="InterPro" id="IPR016130">
    <property type="entry name" value="Tyr_Pase_AS"/>
</dbReference>
<dbReference type="GO" id="GO:0004725">
    <property type="term" value="F:protein tyrosine phosphatase activity"/>
    <property type="evidence" value="ECO:0007669"/>
    <property type="project" value="UniProtKB-EC"/>
</dbReference>
<evidence type="ECO:0000259" key="1">
    <source>
        <dbReference type="PROSITE" id="PS50055"/>
    </source>
</evidence>
<dbReference type="GO" id="GO:0004722">
    <property type="term" value="F:protein serine/threonine phosphatase activity"/>
    <property type="evidence" value="ECO:0007669"/>
    <property type="project" value="UniProtKB-EC"/>
</dbReference>
<dbReference type="PANTHER" id="PTHR19134:SF449">
    <property type="entry name" value="TYROSINE-PROTEIN PHOSPHATASE 1"/>
    <property type="match status" value="1"/>
</dbReference>
<dbReference type="Proteomes" id="UP000276133">
    <property type="component" value="Unassembled WGS sequence"/>
</dbReference>
<dbReference type="InterPro" id="IPR000387">
    <property type="entry name" value="Tyr_Pase_dom"/>
</dbReference>
<organism evidence="3 4">
    <name type="scientific">Brachionus plicatilis</name>
    <name type="common">Marine rotifer</name>
    <name type="synonym">Brachionus muelleri</name>
    <dbReference type="NCBI Taxonomy" id="10195"/>
    <lineage>
        <taxon>Eukaryota</taxon>
        <taxon>Metazoa</taxon>
        <taxon>Spiralia</taxon>
        <taxon>Gnathifera</taxon>
        <taxon>Rotifera</taxon>
        <taxon>Eurotatoria</taxon>
        <taxon>Monogononta</taxon>
        <taxon>Pseudotrocha</taxon>
        <taxon>Ploima</taxon>
        <taxon>Brachionidae</taxon>
        <taxon>Brachionus</taxon>
    </lineage>
</organism>
<dbReference type="PROSITE" id="PS00383">
    <property type="entry name" value="TYR_PHOSPHATASE_1"/>
    <property type="match status" value="1"/>
</dbReference>
<keyword evidence="3" id="KW-0675">Receptor</keyword>
<gene>
    <name evidence="3" type="ORF">BpHYR1_024063</name>
</gene>
<dbReference type="EMBL" id="REGN01003896">
    <property type="protein sequence ID" value="RNA20231.1"/>
    <property type="molecule type" value="Genomic_DNA"/>
</dbReference>
<dbReference type="InterPro" id="IPR029021">
    <property type="entry name" value="Prot-tyrosine_phosphatase-like"/>
</dbReference>
<dbReference type="SUPFAM" id="SSF52799">
    <property type="entry name" value="(Phosphotyrosine protein) phosphatases II"/>
    <property type="match status" value="1"/>
</dbReference>
<dbReference type="Gene3D" id="3.90.190.10">
    <property type="entry name" value="Protein tyrosine phosphatase superfamily"/>
    <property type="match status" value="1"/>
</dbReference>
<dbReference type="EC" id="3.1.3.41" evidence="3"/>
<feature type="domain" description="Tyrosine-protein phosphatase" evidence="1">
    <location>
        <begin position="129"/>
        <end position="413"/>
    </location>
</feature>
<evidence type="ECO:0000259" key="2">
    <source>
        <dbReference type="PROSITE" id="PS50056"/>
    </source>
</evidence>
<dbReference type="InterPro" id="IPR003595">
    <property type="entry name" value="Tyr_Pase_cat"/>
</dbReference>
<reference evidence="3 4" key="1">
    <citation type="journal article" date="2018" name="Sci. Rep.">
        <title>Genomic signatures of local adaptation to the degree of environmental predictability in rotifers.</title>
        <authorList>
            <person name="Franch-Gras L."/>
            <person name="Hahn C."/>
            <person name="Garcia-Roger E.M."/>
            <person name="Carmona M.J."/>
            <person name="Serra M."/>
            <person name="Gomez A."/>
        </authorList>
    </citation>
    <scope>NUCLEOTIDE SEQUENCE [LARGE SCALE GENOMIC DNA]</scope>
    <source>
        <strain evidence="3">HYR1</strain>
    </source>
</reference>
<sequence>MITEKKTSIDDLLDIFNSSNSNLPVQPALEPIRIDARQIAGKTVEAHSDPVPVKDQCIEPDCQANKLDKEFSNMIDSTLVEPNVSSQPNCGLNILNKENRMEKFISEVNKFEHHVNCLNDKTLSYGTVLDKEWKELNDHQDKTSSQMTISIARLNPHQNRYQDLLPFDQTRVCLQAKQNDYINASYLAQINQDLDPLHKQANFLVTQLPMKDFGDFWNMVVQEQCEILVNLCRDNELNQSLYFPLDKQNTLLVAGVNVQLQSFKETNCSIQRVFTLQKDSQTRTVVMLQFKWDNSKSPSITSVTGIAQNEMPDNVGTFLKFVKECENFYLKEQRNRNKPILVHCMNGVSRSAVFILLYSMIQIVDTICQSDCFTAQFNSDLVLKSVKQMRAKRKYMIQSTYHLKYSYDAILYYMKDLLIKQGVFVSNETNFERRNSNIETSILNDQSVVSIQSTRVEKNGGCLSLNDIVDPGKFNLDLDDVKRKTSKKDFLNGTEKSVTENDPFEWLDPLK</sequence>
<evidence type="ECO:0000313" key="3">
    <source>
        <dbReference type="EMBL" id="RNA20231.1"/>
    </source>
</evidence>
<keyword evidence="3" id="KW-0378">Hydrolase</keyword>
<dbReference type="SMART" id="SM00194">
    <property type="entry name" value="PTPc"/>
    <property type="match status" value="1"/>
</dbReference>
<dbReference type="EC" id="3.1.3.16" evidence="3"/>
<dbReference type="PANTHER" id="PTHR19134">
    <property type="entry name" value="RECEPTOR-TYPE TYROSINE-PROTEIN PHOSPHATASE"/>
    <property type="match status" value="1"/>
</dbReference>
<name>A0A3M7R9X4_BRAPC</name>
<dbReference type="OrthoDB" id="10266451at2759"/>
<evidence type="ECO:0000313" key="4">
    <source>
        <dbReference type="Proteomes" id="UP000276133"/>
    </source>
</evidence>